<gene>
    <name evidence="2" type="ORF">SAMD00020551_4900</name>
</gene>
<evidence type="ECO:0000313" key="2">
    <source>
        <dbReference type="EMBL" id="GAM16670.1"/>
    </source>
</evidence>
<reference evidence="2 3" key="1">
    <citation type="submission" date="2013-06" db="EMBL/GenBank/DDBJ databases">
        <title>Whole genome shotgun sequence of Bacillus selenatarsenatis SF-1.</title>
        <authorList>
            <person name="Kuroda M."/>
            <person name="Sei K."/>
            <person name="Yamashita M."/>
            <person name="Ike M."/>
        </authorList>
    </citation>
    <scope>NUCLEOTIDE SEQUENCE [LARGE SCALE GENOMIC DNA]</scope>
    <source>
        <strain evidence="2 3">SF-1</strain>
    </source>
</reference>
<sequence>MKFNRLILIIFVPAFLFFLGLFYIEVSVYSVLPPEQGGMSFRTELKNVWYRSVSFYAMVLIVSFLFYYRFIHKRK</sequence>
<dbReference type="Proteomes" id="UP000031014">
    <property type="component" value="Unassembled WGS sequence"/>
</dbReference>
<keyword evidence="1" id="KW-0812">Transmembrane</keyword>
<evidence type="ECO:0000313" key="3">
    <source>
        <dbReference type="Proteomes" id="UP000031014"/>
    </source>
</evidence>
<comment type="caution">
    <text evidence="2">The sequence shown here is derived from an EMBL/GenBank/DDBJ whole genome shotgun (WGS) entry which is preliminary data.</text>
</comment>
<dbReference type="AlphaFoldDB" id="A0A0A8X9M3"/>
<keyword evidence="1" id="KW-0472">Membrane</keyword>
<feature type="transmembrane region" description="Helical" evidence="1">
    <location>
        <begin position="7"/>
        <end position="28"/>
    </location>
</feature>
<keyword evidence="1" id="KW-1133">Transmembrane helix</keyword>
<name>A0A0A8X9M3_MESS1</name>
<proteinExistence type="predicted"/>
<evidence type="ECO:0000256" key="1">
    <source>
        <dbReference type="SAM" id="Phobius"/>
    </source>
</evidence>
<accession>A0A0A8X9M3</accession>
<dbReference type="OrthoDB" id="2917280at2"/>
<dbReference type="EMBL" id="BASE01000136">
    <property type="protein sequence ID" value="GAM16670.1"/>
    <property type="molecule type" value="Genomic_DNA"/>
</dbReference>
<dbReference type="RefSeq" id="WP_041968249.1">
    <property type="nucleotide sequence ID" value="NZ_BASE01000136.1"/>
</dbReference>
<keyword evidence="3" id="KW-1185">Reference proteome</keyword>
<protein>
    <submittedName>
        <fullName evidence="2">Uncharacterized protein</fullName>
    </submittedName>
</protein>
<organism evidence="2 3">
    <name type="scientific">Mesobacillus selenatarsenatis (strain DSM 18680 / JCM 14380 / FERM P-15431 / SF-1)</name>
    <dbReference type="NCBI Taxonomy" id="1321606"/>
    <lineage>
        <taxon>Bacteria</taxon>
        <taxon>Bacillati</taxon>
        <taxon>Bacillota</taxon>
        <taxon>Bacilli</taxon>
        <taxon>Bacillales</taxon>
        <taxon>Bacillaceae</taxon>
        <taxon>Mesobacillus</taxon>
    </lineage>
</organism>
<feature type="transmembrane region" description="Helical" evidence="1">
    <location>
        <begin position="48"/>
        <end position="68"/>
    </location>
</feature>